<accession>A0A2P4NR17</accession>
<dbReference type="RefSeq" id="WP_058566551.1">
    <property type="nucleotide sequence ID" value="NZ_LOPW02000010.1"/>
</dbReference>
<feature type="region of interest" description="Disordered" evidence="1">
    <location>
        <begin position="240"/>
        <end position="353"/>
    </location>
</feature>
<dbReference type="OrthoDB" id="293542at2157"/>
<dbReference type="Proteomes" id="UP000053621">
    <property type="component" value="Unassembled WGS sequence"/>
</dbReference>
<evidence type="ECO:0000313" key="4">
    <source>
        <dbReference type="Proteomes" id="UP000053621"/>
    </source>
</evidence>
<feature type="compositionally biased region" description="Low complexity" evidence="1">
    <location>
        <begin position="255"/>
        <end position="298"/>
    </location>
</feature>
<evidence type="ECO:0008006" key="5">
    <source>
        <dbReference type="Google" id="ProtNLM"/>
    </source>
</evidence>
<organism evidence="3 4">
    <name type="scientific">Haloferax marisrubri</name>
    <dbReference type="NCBI Taxonomy" id="1544719"/>
    <lineage>
        <taxon>Archaea</taxon>
        <taxon>Methanobacteriati</taxon>
        <taxon>Methanobacteriota</taxon>
        <taxon>Stenosarchaea group</taxon>
        <taxon>Halobacteria</taxon>
        <taxon>Halobacteriales</taxon>
        <taxon>Haloferacaceae</taxon>
        <taxon>Haloferax</taxon>
    </lineage>
</organism>
<keyword evidence="2" id="KW-0812">Transmembrane</keyword>
<evidence type="ECO:0000313" key="3">
    <source>
        <dbReference type="EMBL" id="POG55581.1"/>
    </source>
</evidence>
<keyword evidence="4" id="KW-1185">Reference proteome</keyword>
<sequence length="381" mass="39636">MHSSRALLLALVLVCSTVAPLTAAQSADYDVDIDDDLDIPDRTISTQWGDQTIEAIGSASEDGSLSVSTDGPSGDSYSIRLVDSQQRLRDNYYVDGGGSASETFSLNRYDPGTYAIAITNGTETVYAVEPFVINGFDVEQTAADRVEADDELLVEVNLSKVSRDVESPPAGVEVVLGNESTSVRTTATQQTGLNYTATVDVASLSTGDYRLYSAAQTDDEVFGEPELVAVSGTQSVSVVEEGSLQDSDSTDGPDDTTTTETTETTTTTATNESTTSNSTGGSSGGSSAETTDSPTPTTDADDENDADDSDDADDADQLSSTAESTDSTGTETSTQTADTSTTMQPTTQTTTETAAPLWGPVGIALVCIVGLVGVSLLRRRS</sequence>
<dbReference type="AlphaFoldDB" id="A0A2P4NR17"/>
<name>A0A2P4NR17_9EURY</name>
<evidence type="ECO:0000256" key="2">
    <source>
        <dbReference type="SAM" id="Phobius"/>
    </source>
</evidence>
<protein>
    <recommendedName>
        <fullName evidence="5">Cell surface glycoprotein</fullName>
    </recommendedName>
</protein>
<keyword evidence="2" id="KW-1133">Transmembrane helix</keyword>
<keyword evidence="2" id="KW-0472">Membrane</keyword>
<comment type="caution">
    <text evidence="3">The sequence shown here is derived from an EMBL/GenBank/DDBJ whole genome shotgun (WGS) entry which is preliminary data.</text>
</comment>
<feature type="transmembrane region" description="Helical" evidence="2">
    <location>
        <begin position="357"/>
        <end position="377"/>
    </location>
</feature>
<gene>
    <name evidence="3" type="ORF">AUR65_009295</name>
</gene>
<dbReference type="EMBL" id="LOPW02000010">
    <property type="protein sequence ID" value="POG55581.1"/>
    <property type="molecule type" value="Genomic_DNA"/>
</dbReference>
<feature type="compositionally biased region" description="Acidic residues" evidence="1">
    <location>
        <begin position="299"/>
        <end position="316"/>
    </location>
</feature>
<proteinExistence type="predicted"/>
<evidence type="ECO:0000256" key="1">
    <source>
        <dbReference type="SAM" id="MobiDB-lite"/>
    </source>
</evidence>
<reference evidence="3" key="1">
    <citation type="submission" date="2017-08" db="EMBL/GenBank/DDBJ databases">
        <title>Haloferax marisrubri sp. nov., isolated from the Discovery deep brine-seawater interface in the Red Sea.</title>
        <authorList>
            <person name="Zhang G."/>
            <person name="Stingl U."/>
        </authorList>
    </citation>
    <scope>NUCLEOTIDE SEQUENCE [LARGE SCALE GENOMIC DNA]</scope>
    <source>
        <strain evidence="3">SB3</strain>
    </source>
</reference>
<feature type="compositionally biased region" description="Low complexity" evidence="1">
    <location>
        <begin position="319"/>
        <end position="353"/>
    </location>
</feature>